<dbReference type="SUPFAM" id="SSF56801">
    <property type="entry name" value="Acetyl-CoA synthetase-like"/>
    <property type="match status" value="1"/>
</dbReference>
<feature type="domain" description="AMP-dependent synthetase/ligase" evidence="1">
    <location>
        <begin position="6"/>
        <end position="360"/>
    </location>
</feature>
<dbReference type="InterPro" id="IPR025110">
    <property type="entry name" value="AMP-bd_C"/>
</dbReference>
<dbReference type="EMBL" id="CP042306">
    <property type="protein sequence ID" value="QDZ06188.1"/>
    <property type="molecule type" value="Genomic_DNA"/>
</dbReference>
<dbReference type="Proteomes" id="UP000315673">
    <property type="component" value="Chromosome"/>
</dbReference>
<protein>
    <submittedName>
        <fullName evidence="3">Acyl-CoA synthetase</fullName>
    </submittedName>
</protein>
<keyword evidence="4" id="KW-1185">Reference proteome</keyword>
<evidence type="ECO:0000259" key="1">
    <source>
        <dbReference type="Pfam" id="PF00501"/>
    </source>
</evidence>
<dbReference type="PANTHER" id="PTHR24096">
    <property type="entry name" value="LONG-CHAIN-FATTY-ACID--COA LIGASE"/>
    <property type="match status" value="1"/>
</dbReference>
<dbReference type="OrthoDB" id="9803968at2"/>
<dbReference type="Pfam" id="PF13193">
    <property type="entry name" value="AMP-binding_C"/>
    <property type="match status" value="1"/>
</dbReference>
<reference evidence="3 4" key="1">
    <citation type="submission" date="2019-07" db="EMBL/GenBank/DDBJ databases">
        <title>Full genome sequence of Sphingomonas sp. 4R-6-7(HKS19).</title>
        <authorList>
            <person name="Im W.-T."/>
        </authorList>
    </citation>
    <scope>NUCLEOTIDE SEQUENCE [LARGE SCALE GENOMIC DNA]</scope>
    <source>
        <strain evidence="3 4">HKS19</strain>
    </source>
</reference>
<dbReference type="RefSeq" id="WP_146569272.1">
    <property type="nucleotide sequence ID" value="NZ_CP042306.1"/>
</dbReference>
<accession>A0A5B8LDE3</accession>
<evidence type="ECO:0000313" key="3">
    <source>
        <dbReference type="EMBL" id="QDZ06188.1"/>
    </source>
</evidence>
<name>A0A5B8LDE3_9SPHN</name>
<dbReference type="KEGG" id="spai:FPZ24_00795"/>
<dbReference type="AlphaFoldDB" id="A0A5B8LDE3"/>
<proteinExistence type="predicted"/>
<dbReference type="InterPro" id="IPR045851">
    <property type="entry name" value="AMP-bd_C_sf"/>
</dbReference>
<dbReference type="GO" id="GO:0016405">
    <property type="term" value="F:CoA-ligase activity"/>
    <property type="evidence" value="ECO:0007669"/>
    <property type="project" value="TreeGrafter"/>
</dbReference>
<gene>
    <name evidence="3" type="ORF">FPZ24_00795</name>
</gene>
<organism evidence="3 4">
    <name type="scientific">Sphingomonas panacisoli</name>
    <dbReference type="NCBI Taxonomy" id="1813879"/>
    <lineage>
        <taxon>Bacteria</taxon>
        <taxon>Pseudomonadati</taxon>
        <taxon>Pseudomonadota</taxon>
        <taxon>Alphaproteobacteria</taxon>
        <taxon>Sphingomonadales</taxon>
        <taxon>Sphingomonadaceae</taxon>
        <taxon>Sphingomonas</taxon>
    </lineage>
</organism>
<dbReference type="Pfam" id="PF00501">
    <property type="entry name" value="AMP-binding"/>
    <property type="match status" value="1"/>
</dbReference>
<dbReference type="PROSITE" id="PS00455">
    <property type="entry name" value="AMP_BINDING"/>
    <property type="match status" value="1"/>
</dbReference>
<evidence type="ECO:0000259" key="2">
    <source>
        <dbReference type="Pfam" id="PF13193"/>
    </source>
</evidence>
<dbReference type="Gene3D" id="3.40.50.12780">
    <property type="entry name" value="N-terminal domain of ligase-like"/>
    <property type="match status" value="1"/>
</dbReference>
<dbReference type="InterPro" id="IPR000873">
    <property type="entry name" value="AMP-dep_synth/lig_dom"/>
</dbReference>
<dbReference type="Gene3D" id="3.30.300.30">
    <property type="match status" value="1"/>
</dbReference>
<dbReference type="InterPro" id="IPR042099">
    <property type="entry name" value="ANL_N_sf"/>
</dbReference>
<dbReference type="PANTHER" id="PTHR24096:SF323">
    <property type="entry name" value="BLR3536 PROTEIN"/>
    <property type="match status" value="1"/>
</dbReference>
<sequence length="513" mass="56059">MHPSVHAKANPDKPALIVAETGETWSYAELDRRANRVAQLFRARDLAVGDTVAYFLDNVPDYFALTWGAQRAGLFYVCISSKLTAPEAHYIVEDSGAKLVVASAALSHVAERLGPMIGDRGKLVLGGDVDGWERLEDALAAQPDTPIADERAGIDMLYSSGTTGRPKGVRVALPEDPNPAAGNVLMQLAAGLYGFGPDSIYLSPAPMYHAAPLRWSMTVHRLGGTVIMMQHFDPLAALAVIETYRANCSQWVPTHFVRMLKLEPDMRARHDISSMKAAIHAAAPCPIPVKEAMIEWWGPVIYEYYAGSEGNGFTSITSAQWLEHKGSVGKPAYGIAHICGEDGEELPPGSEGLIYFEGGGQFEYHNDPGKTAEARNAHGWSTLGDIGRLDEDGFLYLTDRKSFMIISGGVNIYPQEIENRIITHPRVADVAVIGAPDPEMGERVVAVVQPVDMAEAGPALADEITAWCRTELSGVKMPRQIDFTAELPRHPTGKLYKRLLRDRYWGNKESRIV</sequence>
<dbReference type="InterPro" id="IPR020845">
    <property type="entry name" value="AMP-binding_CS"/>
</dbReference>
<evidence type="ECO:0000313" key="4">
    <source>
        <dbReference type="Proteomes" id="UP000315673"/>
    </source>
</evidence>
<feature type="domain" description="AMP-binding enzyme C-terminal" evidence="2">
    <location>
        <begin position="416"/>
        <end position="494"/>
    </location>
</feature>